<keyword evidence="3" id="KW-1185">Reference proteome</keyword>
<gene>
    <name evidence="2" type="ORF">KCU98_g6300</name>
</gene>
<accession>A0A9P8FUM7</accession>
<dbReference type="EMBL" id="JAHFXS010000633">
    <property type="protein sequence ID" value="KAG9983145.1"/>
    <property type="molecule type" value="Genomic_DNA"/>
</dbReference>
<evidence type="ECO:0000313" key="2">
    <source>
        <dbReference type="EMBL" id="KAG9983145.1"/>
    </source>
</evidence>
<feature type="compositionally biased region" description="Acidic residues" evidence="1">
    <location>
        <begin position="100"/>
        <end position="109"/>
    </location>
</feature>
<dbReference type="AlphaFoldDB" id="A0A9P8FUM7"/>
<feature type="non-terminal residue" evidence="2">
    <location>
        <position position="283"/>
    </location>
</feature>
<feature type="compositionally biased region" description="Gly residues" evidence="1">
    <location>
        <begin position="239"/>
        <end position="250"/>
    </location>
</feature>
<organism evidence="2 3">
    <name type="scientific">Aureobasidium melanogenum</name>
    <name type="common">Aureobasidium pullulans var. melanogenum</name>
    <dbReference type="NCBI Taxonomy" id="46634"/>
    <lineage>
        <taxon>Eukaryota</taxon>
        <taxon>Fungi</taxon>
        <taxon>Dikarya</taxon>
        <taxon>Ascomycota</taxon>
        <taxon>Pezizomycotina</taxon>
        <taxon>Dothideomycetes</taxon>
        <taxon>Dothideomycetidae</taxon>
        <taxon>Dothideales</taxon>
        <taxon>Saccotheciaceae</taxon>
        <taxon>Aureobasidium</taxon>
    </lineage>
</organism>
<comment type="caution">
    <text evidence="2">The sequence shown here is derived from an EMBL/GenBank/DDBJ whole genome shotgun (WGS) entry which is preliminary data.</text>
</comment>
<reference evidence="2" key="1">
    <citation type="journal article" date="2021" name="J Fungi (Basel)">
        <title>Virulence traits and population genomics of the black yeast Aureobasidium melanogenum.</title>
        <authorList>
            <person name="Cernosa A."/>
            <person name="Sun X."/>
            <person name="Gostincar C."/>
            <person name="Fang C."/>
            <person name="Gunde-Cimerman N."/>
            <person name="Song Z."/>
        </authorList>
    </citation>
    <scope>NUCLEOTIDE SEQUENCE</scope>
    <source>
        <strain evidence="2">EXF-9298</strain>
    </source>
</reference>
<feature type="compositionally biased region" description="Basic residues" evidence="1">
    <location>
        <begin position="221"/>
        <end position="234"/>
    </location>
</feature>
<protein>
    <submittedName>
        <fullName evidence="2">Uncharacterized protein</fullName>
    </submittedName>
</protein>
<feature type="region of interest" description="Disordered" evidence="1">
    <location>
        <begin position="32"/>
        <end position="144"/>
    </location>
</feature>
<reference evidence="2" key="2">
    <citation type="submission" date="2021-08" db="EMBL/GenBank/DDBJ databases">
        <authorList>
            <person name="Gostincar C."/>
            <person name="Sun X."/>
            <person name="Song Z."/>
            <person name="Gunde-Cimerman N."/>
        </authorList>
    </citation>
    <scope>NUCLEOTIDE SEQUENCE</scope>
    <source>
        <strain evidence="2">EXF-9298</strain>
    </source>
</reference>
<sequence length="283" mass="30375">MPGSHDLSVENLRLHERIVESEKHTAHVVETVTSAPTAKHSARPPAKPATVVHSKTGSKAGSKAGSKTGSKTGSKAECQRGDSGKASEHNKEVLVVTVIEEGDEEEEETLPPKAPSAGSKHNSEKKASSVKPPASKVSSHHSRHSRNWDIYHIPVGIPLPPGFSKMSEVAVMSNLDVKEPNEMALVKIPVRSSAKFITPAAAVSPSNLVVPKRYPTPSHTSSHHSKSSSHHSRIRALGSRGGSDGDGGGDGDFRDVVFEEVREVTKRRYVVKMPADKIGEWRV</sequence>
<dbReference type="Proteomes" id="UP000729357">
    <property type="component" value="Unassembled WGS sequence"/>
</dbReference>
<evidence type="ECO:0000256" key="1">
    <source>
        <dbReference type="SAM" id="MobiDB-lite"/>
    </source>
</evidence>
<feature type="compositionally biased region" description="Polar residues" evidence="1">
    <location>
        <begin position="53"/>
        <end position="73"/>
    </location>
</feature>
<evidence type="ECO:0000313" key="3">
    <source>
        <dbReference type="Proteomes" id="UP000729357"/>
    </source>
</evidence>
<name>A0A9P8FUM7_AURME</name>
<feature type="compositionally biased region" description="Basic and acidic residues" evidence="1">
    <location>
        <begin position="77"/>
        <end position="92"/>
    </location>
</feature>
<proteinExistence type="predicted"/>
<feature type="region of interest" description="Disordered" evidence="1">
    <location>
        <begin position="212"/>
        <end position="253"/>
    </location>
</feature>